<dbReference type="EMBL" id="JAVRRL010000001">
    <property type="protein sequence ID" value="KAK5119013.1"/>
    <property type="molecule type" value="Genomic_DNA"/>
</dbReference>
<comment type="caution">
    <text evidence="3">The sequence shown here is derived from an EMBL/GenBank/DDBJ whole genome shotgun (WGS) entry which is preliminary data.</text>
</comment>
<protein>
    <recommendedName>
        <fullName evidence="5">Mid2 domain-containing protein</fullName>
    </recommendedName>
</protein>
<evidence type="ECO:0000256" key="1">
    <source>
        <dbReference type="SAM" id="MobiDB-lite"/>
    </source>
</evidence>
<organism evidence="3 4">
    <name type="scientific">Meristemomyces frigidus</name>
    <dbReference type="NCBI Taxonomy" id="1508187"/>
    <lineage>
        <taxon>Eukaryota</taxon>
        <taxon>Fungi</taxon>
        <taxon>Dikarya</taxon>
        <taxon>Ascomycota</taxon>
        <taxon>Pezizomycotina</taxon>
        <taxon>Dothideomycetes</taxon>
        <taxon>Dothideomycetidae</taxon>
        <taxon>Mycosphaerellales</taxon>
        <taxon>Teratosphaeriaceae</taxon>
        <taxon>Meristemomyces</taxon>
    </lineage>
</organism>
<feature type="region of interest" description="Disordered" evidence="1">
    <location>
        <begin position="381"/>
        <end position="428"/>
    </location>
</feature>
<evidence type="ECO:0000313" key="4">
    <source>
        <dbReference type="Proteomes" id="UP001310890"/>
    </source>
</evidence>
<keyword evidence="2" id="KW-1133">Transmembrane helix</keyword>
<dbReference type="Proteomes" id="UP001310890">
    <property type="component" value="Unassembled WGS sequence"/>
</dbReference>
<feature type="region of interest" description="Disordered" evidence="1">
    <location>
        <begin position="218"/>
        <end position="260"/>
    </location>
</feature>
<name>A0AAN7TR68_9PEZI</name>
<feature type="transmembrane region" description="Helical" evidence="2">
    <location>
        <begin position="144"/>
        <end position="165"/>
    </location>
</feature>
<gene>
    <name evidence="3" type="ORF">LTR62_000224</name>
</gene>
<accession>A0AAN7TR68</accession>
<keyword evidence="2" id="KW-0472">Membrane</keyword>
<keyword evidence="2" id="KW-0812">Transmembrane</keyword>
<feature type="compositionally biased region" description="Polar residues" evidence="1">
    <location>
        <begin position="232"/>
        <end position="252"/>
    </location>
</feature>
<proteinExistence type="predicted"/>
<feature type="region of interest" description="Disordered" evidence="1">
    <location>
        <begin position="319"/>
        <end position="363"/>
    </location>
</feature>
<evidence type="ECO:0000313" key="3">
    <source>
        <dbReference type="EMBL" id="KAK5119013.1"/>
    </source>
</evidence>
<evidence type="ECO:0000256" key="2">
    <source>
        <dbReference type="SAM" id="Phobius"/>
    </source>
</evidence>
<reference evidence="3" key="1">
    <citation type="submission" date="2023-08" db="EMBL/GenBank/DDBJ databases">
        <title>Black Yeasts Isolated from many extreme environments.</title>
        <authorList>
            <person name="Coleine C."/>
            <person name="Stajich J.E."/>
            <person name="Selbmann L."/>
        </authorList>
    </citation>
    <scope>NUCLEOTIDE SEQUENCE</scope>
    <source>
        <strain evidence="3">CCFEE 5401</strain>
    </source>
</reference>
<dbReference type="AlphaFoldDB" id="A0AAN7TR68"/>
<evidence type="ECO:0008006" key="5">
    <source>
        <dbReference type="Google" id="ProtNLM"/>
    </source>
</evidence>
<sequence length="428" mass="45754">MAATVDAIEATSGVWSSAESSLDQKLVPATEDTAAASPSIVWSSLSLFLNSEQPSTSPTTIPSPSTAVGPSTLSTLVAAPLSTAARSTTLTPSTSVYGGSPSVSTNAHSISWGPAITAAPLPTGEASSETKHHQNHGLTRNQEIGIAVAVICGVMIVGLLLFFLYRRQKRANSSRSRYGRRKSPSTATLTHEPFDTRLTALPIHCEWRYSVHSSRHPSAVGTSVIPGKKKNTLGTASRTSVRPSPLSLNAWKNANPPTAPATPIREAHTKSFLFDASPTVVQVDGSFISNAMEGQQNKALEMSSKSVPMVCVKQTAVNDLEGGDSDAPGSPRSQHSKKRLNERWSWTNSQAPPTPRLAAPSVRSSIGSLPRFKRIRSWARTQQARVEEERLPNLKPRMPKLKNKASVPKLGPAPIFDEHNAKPGSQSR</sequence>